<comment type="similarity">
    <text evidence="2 8">Belongs to the adaptor complexes small subunit family.</text>
</comment>
<evidence type="ECO:0000313" key="10">
    <source>
        <dbReference type="EMBL" id="EDO38137.1"/>
    </source>
</evidence>
<dbReference type="GO" id="GO:0005737">
    <property type="term" value="C:cytoplasm"/>
    <property type="evidence" value="ECO:0007669"/>
    <property type="project" value="UniProtKB-ARBA"/>
</dbReference>
<dbReference type="EMBL" id="DS469632">
    <property type="protein sequence ID" value="EDO38137.1"/>
    <property type="molecule type" value="Genomic_DNA"/>
</dbReference>
<evidence type="ECO:0000256" key="7">
    <source>
        <dbReference type="ARBA" id="ARBA00062526"/>
    </source>
</evidence>
<keyword evidence="3 8" id="KW-0813">Transport</keyword>
<dbReference type="GO" id="GO:0016192">
    <property type="term" value="P:vesicle-mediated transport"/>
    <property type="evidence" value="ECO:0000318"/>
    <property type="project" value="GO_Central"/>
</dbReference>
<evidence type="ECO:0000256" key="1">
    <source>
        <dbReference type="ARBA" id="ARBA00004308"/>
    </source>
</evidence>
<evidence type="ECO:0000256" key="6">
    <source>
        <dbReference type="ARBA" id="ARBA00053594"/>
    </source>
</evidence>
<dbReference type="SUPFAM" id="SSF64356">
    <property type="entry name" value="SNARE-like"/>
    <property type="match status" value="1"/>
</dbReference>
<dbReference type="OrthoDB" id="371463at2759"/>
<dbReference type="eggNOG" id="KOG0934">
    <property type="taxonomic scope" value="Eukaryota"/>
</dbReference>
<evidence type="ECO:0000256" key="4">
    <source>
        <dbReference type="ARBA" id="ARBA00022927"/>
    </source>
</evidence>
<name>A7SDU6_NEMVE</name>
<dbReference type="AlphaFoldDB" id="A7SDU6"/>
<evidence type="ECO:0000259" key="9">
    <source>
        <dbReference type="Pfam" id="PF01217"/>
    </source>
</evidence>
<dbReference type="HOGENOM" id="CLU_061221_4_0_1"/>
<dbReference type="InterPro" id="IPR022775">
    <property type="entry name" value="AP_mu_sigma_su"/>
</dbReference>
<accession>A7SDU6</accession>
<keyword evidence="4 8" id="KW-0653">Protein transport</keyword>
<dbReference type="STRING" id="45351.A7SDU6"/>
<keyword evidence="11" id="KW-1185">Reference proteome</keyword>
<evidence type="ECO:0000256" key="3">
    <source>
        <dbReference type="ARBA" id="ARBA00022448"/>
    </source>
</evidence>
<reference evidence="10 11" key="1">
    <citation type="journal article" date="2007" name="Science">
        <title>Sea anemone genome reveals ancestral eumetazoan gene repertoire and genomic organization.</title>
        <authorList>
            <person name="Putnam N.H."/>
            <person name="Srivastava M."/>
            <person name="Hellsten U."/>
            <person name="Dirks B."/>
            <person name="Chapman J."/>
            <person name="Salamov A."/>
            <person name="Terry A."/>
            <person name="Shapiro H."/>
            <person name="Lindquist E."/>
            <person name="Kapitonov V.V."/>
            <person name="Jurka J."/>
            <person name="Genikhovich G."/>
            <person name="Grigoriev I.V."/>
            <person name="Lucas S.M."/>
            <person name="Steele R.E."/>
            <person name="Finnerty J.R."/>
            <person name="Technau U."/>
            <person name="Martindale M.Q."/>
            <person name="Rokhsar D.S."/>
        </authorList>
    </citation>
    <scope>NUCLEOTIDE SEQUENCE [LARGE SCALE GENOMIC DNA]</scope>
    <source>
        <strain evidence="11">CH2 X CH6</strain>
    </source>
</reference>
<dbReference type="GO" id="GO:0006886">
    <property type="term" value="P:intracellular protein transport"/>
    <property type="evidence" value="ECO:0007669"/>
    <property type="project" value="UniProtKB-UniRule"/>
</dbReference>
<protein>
    <recommendedName>
        <fullName evidence="8">AP complex subunit sigma</fullName>
    </recommendedName>
</protein>
<dbReference type="FunFam" id="3.30.450.60:FF:000010">
    <property type="entry name" value="AP complex subunit sigma"/>
    <property type="match status" value="1"/>
</dbReference>
<evidence type="ECO:0000256" key="5">
    <source>
        <dbReference type="ARBA" id="ARBA00023136"/>
    </source>
</evidence>
<feature type="domain" description="AP complex mu/sigma subunit" evidence="9">
    <location>
        <begin position="1"/>
        <end position="141"/>
    </location>
</feature>
<dbReference type="InParanoid" id="A7SDU6"/>
<organism evidence="10 11">
    <name type="scientific">Nematostella vectensis</name>
    <name type="common">Starlet sea anemone</name>
    <dbReference type="NCBI Taxonomy" id="45351"/>
    <lineage>
        <taxon>Eukaryota</taxon>
        <taxon>Metazoa</taxon>
        <taxon>Cnidaria</taxon>
        <taxon>Anthozoa</taxon>
        <taxon>Hexacorallia</taxon>
        <taxon>Actiniaria</taxon>
        <taxon>Edwardsiidae</taxon>
        <taxon>Nematostella</taxon>
    </lineage>
</organism>
<dbReference type="Gene3D" id="3.30.450.60">
    <property type="match status" value="1"/>
</dbReference>
<sequence length="143" mass="16944">MLKFILIVNKQGHTRLSQYYEYTKIEDRVSLEAEIIRKCLARSENQCSFIEYQNFKAVYRRYASLYFIIGIDSTENELGIMEFIHNFVEILDRYFDSVCELDIMFNIDKVHMLLDEMVMNGHIVETNKNRVLAPVTELDRLAS</sequence>
<dbReference type="InterPro" id="IPR016635">
    <property type="entry name" value="AP_complex_ssu"/>
</dbReference>
<keyword evidence="5 8" id="KW-0472">Membrane</keyword>
<dbReference type="Proteomes" id="UP000001593">
    <property type="component" value="Unassembled WGS sequence"/>
</dbReference>
<dbReference type="PIRSF" id="PIRSF015588">
    <property type="entry name" value="AP_complex_sigma"/>
    <property type="match status" value="1"/>
</dbReference>
<dbReference type="PhylomeDB" id="A7SDU6"/>
<evidence type="ECO:0000313" key="11">
    <source>
        <dbReference type="Proteomes" id="UP000001593"/>
    </source>
</evidence>
<dbReference type="InterPro" id="IPR011012">
    <property type="entry name" value="Longin-like_dom_sf"/>
</dbReference>
<proteinExistence type="inferred from homology"/>
<gene>
    <name evidence="10" type="ORF">NEMVEDRAFT_v1g114561</name>
</gene>
<dbReference type="OMA" id="GHVVETN"/>
<dbReference type="GO" id="GO:0012505">
    <property type="term" value="C:endomembrane system"/>
    <property type="evidence" value="ECO:0007669"/>
    <property type="project" value="UniProtKB-SubCell"/>
</dbReference>
<comment type="subunit">
    <text evidence="7">Adaptor protein complex 4 (AP-4) is a heterotetramer composed of two large adaptins (epsilon-type subunit AP4E1 and beta-type subunit AP4B1), a medium adaptin (mu-type subunit AP4M1) and a small adaptin (sigma-type AP4S1).</text>
</comment>
<comment type="subcellular location">
    <subcellularLocation>
        <location evidence="1">Endomembrane system</location>
    </subcellularLocation>
</comment>
<evidence type="ECO:0000256" key="8">
    <source>
        <dbReference type="PIRNR" id="PIRNR015588"/>
    </source>
</evidence>
<evidence type="ECO:0000256" key="2">
    <source>
        <dbReference type="ARBA" id="ARBA00006972"/>
    </source>
</evidence>
<dbReference type="CDD" id="cd14832">
    <property type="entry name" value="AP4_sigma"/>
    <property type="match status" value="1"/>
</dbReference>
<dbReference type="Pfam" id="PF01217">
    <property type="entry name" value="Clat_adaptor_s"/>
    <property type="match status" value="1"/>
</dbReference>
<comment type="function">
    <text evidence="6">Component of the adaptor protein complex 4 (AP-4). Adaptor protein complexes are vesicle coat components involved both in vesicle formation and cargo selection. They control the vesicular transport of proteins in different trafficking pathways. AP-4 forms a non clathrin-associated coat on vesicles departing the trans-Golgi network (TGN) and may be involved in the targeting of proteins from the trans-Golgi network (TGN) to the endosomal-lysosomal system. It is also involved in protein sorting to the basolateral membrane in epithelial cells and the proper asymmetric localization of somatodendritic proteins in neurons. AP-4 is involved in the recognition and binding of tyrosine-based sorting signals found in the cytoplasmic part of cargos, but may also recognize other types of sorting signal.</text>
</comment>
<dbReference type="KEGG" id="nve:5509741"/>
<dbReference type="PANTHER" id="PTHR11753">
    <property type="entry name" value="ADAPTOR COMPLEXES SMALL SUBUNIT FAMILY"/>
    <property type="match status" value="1"/>
</dbReference>